<dbReference type="InterPro" id="IPR036412">
    <property type="entry name" value="HAD-like_sf"/>
</dbReference>
<evidence type="ECO:0000256" key="3">
    <source>
        <dbReference type="ARBA" id="ARBA00022801"/>
    </source>
</evidence>
<dbReference type="eggNOG" id="COG1011">
    <property type="taxonomic scope" value="Bacteria"/>
</dbReference>
<protein>
    <submittedName>
        <fullName evidence="5">HAD-superfamily hydrolase, subfamily IA, variant 1</fullName>
    </submittedName>
</protein>
<dbReference type="AlphaFoldDB" id="D5UDM1"/>
<dbReference type="HOGENOM" id="CLU_1199026_0_0_11"/>
<dbReference type="Pfam" id="PF00702">
    <property type="entry name" value="Hydrolase"/>
    <property type="match status" value="1"/>
</dbReference>
<name>D5UDM1_CELFN</name>
<dbReference type="InterPro" id="IPR051400">
    <property type="entry name" value="HAD-like_hydrolase"/>
</dbReference>
<accession>D5UDM1</accession>
<dbReference type="NCBIfam" id="TIGR01549">
    <property type="entry name" value="HAD-SF-IA-v1"/>
    <property type="match status" value="1"/>
</dbReference>
<dbReference type="PRINTS" id="PR00413">
    <property type="entry name" value="HADHALOGNASE"/>
</dbReference>
<dbReference type="PANTHER" id="PTHR46470">
    <property type="entry name" value="N-ACYLNEURAMINATE-9-PHOSPHATASE"/>
    <property type="match status" value="1"/>
</dbReference>
<keyword evidence="3 5" id="KW-0378">Hydrolase</keyword>
<dbReference type="PANTHER" id="PTHR46470:SF2">
    <property type="entry name" value="GLYCERALDEHYDE 3-PHOSPHATE PHOSPHATASE"/>
    <property type="match status" value="1"/>
</dbReference>
<dbReference type="STRING" id="446466.Cfla_3606"/>
<dbReference type="GO" id="GO:0046872">
    <property type="term" value="F:metal ion binding"/>
    <property type="evidence" value="ECO:0007669"/>
    <property type="project" value="UniProtKB-KW"/>
</dbReference>
<evidence type="ECO:0000256" key="4">
    <source>
        <dbReference type="ARBA" id="ARBA00022842"/>
    </source>
</evidence>
<dbReference type="NCBIfam" id="TIGR01509">
    <property type="entry name" value="HAD-SF-IA-v3"/>
    <property type="match status" value="1"/>
</dbReference>
<keyword evidence="2" id="KW-0479">Metal-binding</keyword>
<dbReference type="OrthoDB" id="3680851at2"/>
<dbReference type="SUPFAM" id="SSF56784">
    <property type="entry name" value="HAD-like"/>
    <property type="match status" value="1"/>
</dbReference>
<proteinExistence type="predicted"/>
<dbReference type="Gene3D" id="3.40.50.1000">
    <property type="entry name" value="HAD superfamily/HAD-like"/>
    <property type="match status" value="1"/>
</dbReference>
<dbReference type="Proteomes" id="UP000000849">
    <property type="component" value="Chromosome"/>
</dbReference>
<evidence type="ECO:0000256" key="2">
    <source>
        <dbReference type="ARBA" id="ARBA00022723"/>
    </source>
</evidence>
<gene>
    <name evidence="5" type="ordered locus">Cfla_3606</name>
</gene>
<evidence type="ECO:0000313" key="5">
    <source>
        <dbReference type="EMBL" id="ADG76477.1"/>
    </source>
</evidence>
<comment type="cofactor">
    <cofactor evidence="1">
        <name>Mg(2+)</name>
        <dbReference type="ChEBI" id="CHEBI:18420"/>
    </cofactor>
</comment>
<dbReference type="RefSeq" id="WP_013118805.1">
    <property type="nucleotide sequence ID" value="NC_014151.1"/>
</dbReference>
<organism evidence="5 6">
    <name type="scientific">Cellulomonas flavigena (strain ATCC 482 / DSM 20109 / BCRC 11376 / JCM 18109 / NBRC 3775 / NCIMB 8073 / NRS 134)</name>
    <dbReference type="NCBI Taxonomy" id="446466"/>
    <lineage>
        <taxon>Bacteria</taxon>
        <taxon>Bacillati</taxon>
        <taxon>Actinomycetota</taxon>
        <taxon>Actinomycetes</taxon>
        <taxon>Micrococcales</taxon>
        <taxon>Cellulomonadaceae</taxon>
        <taxon>Cellulomonas</taxon>
    </lineage>
</organism>
<sequence length="234" mass="24353">MRPAAVLFDAGLTLIHASGDILVEELARDGVQGVDAGDAVRALVLACEARHVPMPVASDGTGKVVRAWCAYLGLDARAAAAAGHRALAREDLYDDLDTGAHELLGGLRDASVRLGVVSNSEGTVRDDLRAHGLLDYFEVVLDSTVVGVEKPDPEIFRLAADALGVAPAACWYVGDGVVNDVLGARAAGYGRAVLFDRFDSYARLPGVCRVRALPELLALVGAPEADLAVGSRAG</sequence>
<dbReference type="InterPro" id="IPR023214">
    <property type="entry name" value="HAD_sf"/>
</dbReference>
<reference evidence="5 6" key="1">
    <citation type="journal article" date="2010" name="Stand. Genomic Sci.">
        <title>Complete genome sequence of Cellulomonas flavigena type strain (134).</title>
        <authorList>
            <person name="Abt B."/>
            <person name="Foster B."/>
            <person name="Lapidus A."/>
            <person name="Clum A."/>
            <person name="Sun H."/>
            <person name="Pukall R."/>
            <person name="Lucas S."/>
            <person name="Glavina Del Rio T."/>
            <person name="Nolan M."/>
            <person name="Tice H."/>
            <person name="Cheng J.F."/>
            <person name="Pitluck S."/>
            <person name="Liolios K."/>
            <person name="Ivanova N."/>
            <person name="Mavromatis K."/>
            <person name="Ovchinnikova G."/>
            <person name="Pati A."/>
            <person name="Goodwin L."/>
            <person name="Chen A."/>
            <person name="Palaniappan K."/>
            <person name="Land M."/>
            <person name="Hauser L."/>
            <person name="Chang Y.J."/>
            <person name="Jeffries C.D."/>
            <person name="Rohde M."/>
            <person name="Goker M."/>
            <person name="Woyke T."/>
            <person name="Bristow J."/>
            <person name="Eisen J.A."/>
            <person name="Markowitz V."/>
            <person name="Hugenholtz P."/>
            <person name="Kyrpides N.C."/>
            <person name="Klenk H.P."/>
        </authorList>
    </citation>
    <scope>NUCLEOTIDE SEQUENCE [LARGE SCALE GENOMIC DNA]</scope>
    <source>
        <strain evidence="6">ATCC 482 / DSM 20109 / BCRC 11376 / JCM 18109 / NBRC 3775 / NCIMB 8073 / NRS 134</strain>
    </source>
</reference>
<keyword evidence="6" id="KW-1185">Reference proteome</keyword>
<dbReference type="GO" id="GO:0044281">
    <property type="term" value="P:small molecule metabolic process"/>
    <property type="evidence" value="ECO:0007669"/>
    <property type="project" value="UniProtKB-ARBA"/>
</dbReference>
<dbReference type="EMBL" id="CP001964">
    <property type="protein sequence ID" value="ADG76477.1"/>
    <property type="molecule type" value="Genomic_DNA"/>
</dbReference>
<dbReference type="GO" id="GO:0016791">
    <property type="term" value="F:phosphatase activity"/>
    <property type="evidence" value="ECO:0007669"/>
    <property type="project" value="TreeGrafter"/>
</dbReference>
<evidence type="ECO:0000256" key="1">
    <source>
        <dbReference type="ARBA" id="ARBA00001946"/>
    </source>
</evidence>
<dbReference type="InterPro" id="IPR006439">
    <property type="entry name" value="HAD-SF_hydro_IA"/>
</dbReference>
<keyword evidence="4" id="KW-0460">Magnesium</keyword>
<dbReference type="KEGG" id="cfl:Cfla_3606"/>
<evidence type="ECO:0000313" key="6">
    <source>
        <dbReference type="Proteomes" id="UP000000849"/>
    </source>
</evidence>